<dbReference type="FunFam" id="2.30.38.10:FF:000001">
    <property type="entry name" value="Non-ribosomal peptide synthetase PvdI"/>
    <property type="match status" value="1"/>
</dbReference>
<protein>
    <submittedName>
        <fullName evidence="6">Amino acid adenylation domain-containing protein</fullName>
    </submittedName>
</protein>
<dbReference type="EMBL" id="FUWZ01000014">
    <property type="protein sequence ID" value="SKA48546.1"/>
    <property type="molecule type" value="Genomic_DNA"/>
</dbReference>
<dbReference type="SUPFAM" id="SSF47336">
    <property type="entry name" value="ACP-like"/>
    <property type="match status" value="3"/>
</dbReference>
<dbReference type="GO" id="GO:0044550">
    <property type="term" value="P:secondary metabolite biosynthetic process"/>
    <property type="evidence" value="ECO:0007669"/>
    <property type="project" value="TreeGrafter"/>
</dbReference>
<dbReference type="InterPro" id="IPR020806">
    <property type="entry name" value="PKS_PP-bd"/>
</dbReference>
<dbReference type="InterPro" id="IPR020845">
    <property type="entry name" value="AMP-binding_CS"/>
</dbReference>
<dbReference type="Pfam" id="PF13193">
    <property type="entry name" value="AMP-binding_C"/>
    <property type="match status" value="3"/>
</dbReference>
<comment type="similarity">
    <text evidence="2">Belongs to the ATP-dependent AMP-binding enzyme family.</text>
</comment>
<dbReference type="GO" id="GO:0005737">
    <property type="term" value="C:cytoplasm"/>
    <property type="evidence" value="ECO:0007669"/>
    <property type="project" value="TreeGrafter"/>
</dbReference>
<keyword evidence="3" id="KW-0596">Phosphopantetheine</keyword>
<gene>
    <name evidence="6" type="ORF">SAMN04488128_1141</name>
</gene>
<dbReference type="InterPro" id="IPR023213">
    <property type="entry name" value="CAT-like_dom_sf"/>
</dbReference>
<dbReference type="PROSITE" id="PS00012">
    <property type="entry name" value="PHOSPHOPANTETHEINE"/>
    <property type="match status" value="2"/>
</dbReference>
<dbReference type="Gene3D" id="2.30.38.10">
    <property type="entry name" value="Luciferase, Domain 3"/>
    <property type="match status" value="2"/>
</dbReference>
<evidence type="ECO:0000256" key="1">
    <source>
        <dbReference type="ARBA" id="ARBA00001957"/>
    </source>
</evidence>
<dbReference type="NCBIfam" id="TIGR01733">
    <property type="entry name" value="AA-adenyl-dom"/>
    <property type="match status" value="2"/>
</dbReference>
<dbReference type="Gene3D" id="3.30.559.30">
    <property type="entry name" value="Nonribosomal peptide synthetase, condensation domain"/>
    <property type="match status" value="3"/>
</dbReference>
<dbReference type="Gene3D" id="3.40.50.980">
    <property type="match status" value="4"/>
</dbReference>
<dbReference type="InterPro" id="IPR025110">
    <property type="entry name" value="AMP-bd_C"/>
</dbReference>
<feature type="domain" description="Carrier" evidence="5">
    <location>
        <begin position="274"/>
        <end position="349"/>
    </location>
</feature>
<reference evidence="7" key="1">
    <citation type="submission" date="2017-02" db="EMBL/GenBank/DDBJ databases">
        <authorList>
            <person name="Varghese N."/>
            <person name="Submissions S."/>
        </authorList>
    </citation>
    <scope>NUCLEOTIDE SEQUENCE [LARGE SCALE GENOMIC DNA]</scope>
    <source>
        <strain evidence="7">DSM 22224</strain>
    </source>
</reference>
<dbReference type="GO" id="GO:0003824">
    <property type="term" value="F:catalytic activity"/>
    <property type="evidence" value="ECO:0007669"/>
    <property type="project" value="InterPro"/>
</dbReference>
<dbReference type="Pfam" id="PF00501">
    <property type="entry name" value="AMP-binding"/>
    <property type="match status" value="3"/>
</dbReference>
<keyword evidence="4" id="KW-0597">Phosphoprotein</keyword>
<sequence length="2921" mass="323174">AGKVSILQLTPSRLGQLVESSPEGMLALKELKWLLVGGEALSVPLYERLQELTGTRVLNMYGPTEATIWSSSLELHGSAGLTIGRPLQHEYIYITDDRLQLCAVGITGEICIGGAGLARGYLGRPELSAEKFVPDPYRAGERLYRTGDLGRWLPDGTIAFAGRRDDQVKVRGYRIELGEIERALQSHSAVDAAVVLVKAAANGEPELVAYVVGAQALQAAALRAHLQRQLPVYMLPEHYVQLESFPLNASGKVDRKRLPAPGGLGLSAGREYLPPRNATEEKLVHIWEQILGRSGIGVKDNFFELGGHSLKATRLMGRLFREFGVKISLKDIFSAAVLEEQAQLIDSTHKENYTAIATLEDRPSYVLSSSQRRMWVLSQFEEGSVAYHMPGVYVIKGRLQPDLLTAAFNAVIARHEILRTVFNSDEEGEIRQFVLPPSGDFKILFKDVRSQGAGLPGLIDRFCNAPFDLAAGPLLRVAVYEIADETAVMSFVMHHIISDGWSLGVLIRELLQIYAQGTAAGLTSLPVQYKEYAAWQQAQLSGPALAAHRSWWLSQFEGELPVLELVPDKPRPAVKTYRGGLVNRQLDAAVGNLLSAQAQAAGCTLFMGLLAAVNALLYRYTRQEDIIIGSPVAGREHSDFEDQIGFYVNTLALRLRFSGNNSFQELLGIVREVTLQAYGHQVYPFDELVEDLQLQRDMSRHPLFDVVVLLQDAELAPALDHTQVNGISLHPYKERRNTASKFDLCFIFEPAGEQINLNIEYSSDIYNASTIERLGLHFEQLLTAMLAAPATAIKQLSCLTTEEEHRLLKGFNNTAVDYPSHKTLDALFVEQVAATPAKTALVFGSAAYSYKELDELSNRFANFLQQQCRIMPGDLVGVKLDRSEWLIVAILGILKAGSAYVPFDPVYPEDRIAFMLADTGCKLVIAAEELEMFRATAGCYSTFSPVSVQTAQSLAYIMYTSGSTGTPKGVMVSHRNIVRLVMSSGYADLTGQRVLLSTGAVSFDATTFEYWGMLLNGGKLVLCSQDELLDEQQMAKLINNHQVDIMWFTAGWLHQLIDKDITIFAGLKTIIAGGDKLSALHINRLRRHYPAMQVINGYGPTENTTFSLTYTVRTVMADIPLGHPVSNSTAYILDETLQLCPIGVVGEIVVGGDGLAQGYLNRDELTTEKFISNPYAPGERLYRTGDLGRWLPDGTIAFMGRRDDQVKIRGYRIELGEIEHIMQQHPGISAAVVTVNSAAGDKELAAYFTGEPGLDVVVIRAWLGKQLPSYMLPDHYVQLEVFPLTPNGKVDKKRLPAPQGLGLATGRQYVAPRNETEEKLVTIWEEILGRTGIGVKDDFFELGGHSLRATRLAGQLHKVFEVKVSLKELFATPVLEDQAAMLFSTHRTSSGGIMPAPEQGSYVLSSSQRRLWLLSQLEEGSIAYNIPSVYVFSGELKLSSLDHAFNELIRRHEILRTVFREDETGEVRQFIMPPDAAPARINCVDLRGADEQAQRVNDLVTTGTRQPFNLEEGPLVRLDLYQTDEKRWVFACTMHHIISDGWSMDILIRELLLMYNSHSQQELHELAPLDIQYKDYACWQQAQLEEGMLAADQVYWLLQFEGELPVLSLPTDYPRPAIRSYSSGVVCRQLPEDLVQALHQLCRQQGVTLFMALTGLVNVLLHRYTQQEDIIIGTPVAGREQAALMDQIGFYVNTLALRTRFDAGETYTALLERIREITLAAYEHQAYPLDELVEQLHLQRDISRNALFDVMLTLRQRDGAVVKPEHGLRGLQVHPYESGALEVSKFDITFEFIESGTALAVNIKYNSDLFLATTVAHMAGHLEQLLRAVTSHPGTAVNRLRYLDEAEETTLLTTFGSSSNSYDRTANIVSLFEAQVRKAPHHTALVFESRTLTYTALNAYANRLAHLLLQYHQQGADNMVGMLLDRSMEMLAGMLGILKSGAAYVPVDPEFPEARIAYLLQDSGIKVLLTQSRYLPLTAGFKGTVICLDDNGHIDDMPADNPAADLSPSSLAYLIYTSGSTGRPKGVMISHAALVDYTYGLLARTNIGECRSFGLVSTIAADLGNTVIYTSLLTGGCLHIYSSAAVMSGEELFASPVDCIKIVPSHWKALQQAGAVFAPQKCLIFGGEQLTADVLALLHNSRATCRVYNHYGPSETTIGKLLNPVSLTGAYGTIPLGSPFCNAFVCIVDPLLQLTGIGVVGEICIAGDGLSRGYFNRDELTAEKFIPNPFRPGERMYRTGDLGRWLPDGTIAFMGRNDDQVKIRGYRLELGEIAAAMQHHTDIDAAVVVARNNAVGEKELVGYFTGTTVADPGALRTYLAQHLPAYSVPAYFVQLEALPLTPNGKIDRKRLPVPEDFGLAGARQYVPPVTPAERLLAGAWEDVLNRRSIGIHDSFFDLGGHSLLAVKLVNRINSITGAGFKVKDVFTHTTIREMAMLINAVQPTDHLFIPVAAPAANYQLSTHQRRLWLSCQQHGNTVSYNIPGALLMEGPLNVAMLKDAYLLLRARHESLRTVLVNEEGMPRQQVLDAGAADFEIQEFNYMPDTASLNGLVKQESGIAFALYGRELVRVRIICFPDNRFLLLVVMHHIISDGWSMELFIREWITLYASLHQGRPAALPALPLQYKDYAVWQQEYMQSPAYAKAAGYWQQRLSGALPVLHLPFALARTAETGQEGDVFHFTLDDGLYTGLQQLAVAQQSTLFTVLFSAFNVLLHHVSGQQDIILGTSVAGRGHESLEKIIGFFVNTVAVRTNLDGGEEFVGLLSRTGAQLLQDFEHQDMPFEELVTHLQYERQPGVNPVFQARFVLNNEREEELSGLQALGIDVKAIGEREVSSKFDLSLVMRPGRHLSGIIEYKSRLYKQESIALLSAAYSELLREVVKQPRTPVSALDTFNTAYQQQLDTAKKAASDSLLKKLQTLQKK</sequence>
<feature type="domain" description="Carrier" evidence="5">
    <location>
        <begin position="1311"/>
        <end position="1386"/>
    </location>
</feature>
<feature type="non-terminal residue" evidence="6">
    <location>
        <position position="1"/>
    </location>
</feature>
<dbReference type="InterPro" id="IPR006162">
    <property type="entry name" value="Ppantetheine_attach_site"/>
</dbReference>
<evidence type="ECO:0000256" key="4">
    <source>
        <dbReference type="ARBA" id="ARBA00022553"/>
    </source>
</evidence>
<feature type="domain" description="Carrier" evidence="5">
    <location>
        <begin position="2367"/>
        <end position="2442"/>
    </location>
</feature>
<comment type="cofactor">
    <cofactor evidence="1">
        <name>pantetheine 4'-phosphate</name>
        <dbReference type="ChEBI" id="CHEBI:47942"/>
    </cofactor>
</comment>
<accession>A0A1T4U7D1</accession>
<dbReference type="InterPro" id="IPR009081">
    <property type="entry name" value="PP-bd_ACP"/>
</dbReference>
<evidence type="ECO:0000313" key="7">
    <source>
        <dbReference type="Proteomes" id="UP000190367"/>
    </source>
</evidence>
<dbReference type="InterPro" id="IPR045851">
    <property type="entry name" value="AMP-bd_C_sf"/>
</dbReference>
<dbReference type="FunFam" id="3.40.50.980:FF:000001">
    <property type="entry name" value="Non-ribosomal peptide synthetase"/>
    <property type="match status" value="1"/>
</dbReference>
<dbReference type="InterPro" id="IPR001242">
    <property type="entry name" value="Condensation_dom"/>
</dbReference>
<dbReference type="FunFam" id="1.10.1200.10:FF:000005">
    <property type="entry name" value="Nonribosomal peptide synthetase 1"/>
    <property type="match status" value="3"/>
</dbReference>
<evidence type="ECO:0000256" key="3">
    <source>
        <dbReference type="ARBA" id="ARBA00022450"/>
    </source>
</evidence>
<dbReference type="PROSITE" id="PS50075">
    <property type="entry name" value="CARRIER"/>
    <property type="match status" value="3"/>
</dbReference>
<dbReference type="InterPro" id="IPR000873">
    <property type="entry name" value="AMP-dep_synth/lig_dom"/>
</dbReference>
<dbReference type="CDD" id="cd12117">
    <property type="entry name" value="A_NRPS_Srf_like"/>
    <property type="match status" value="1"/>
</dbReference>
<dbReference type="STRING" id="634771.SAMN04488128_1141"/>
<dbReference type="FunFam" id="3.30.300.30:FF:000010">
    <property type="entry name" value="Enterobactin synthetase component F"/>
    <property type="match status" value="3"/>
</dbReference>
<dbReference type="Gene3D" id="3.30.559.10">
    <property type="entry name" value="Chloramphenicol acetyltransferase-like domain"/>
    <property type="match status" value="3"/>
</dbReference>
<dbReference type="GO" id="GO:0031177">
    <property type="term" value="F:phosphopantetheine binding"/>
    <property type="evidence" value="ECO:0007669"/>
    <property type="project" value="InterPro"/>
</dbReference>
<dbReference type="Proteomes" id="UP000190367">
    <property type="component" value="Unassembled WGS sequence"/>
</dbReference>
<dbReference type="Gene3D" id="3.40.50.12780">
    <property type="entry name" value="N-terminal domain of ligase-like"/>
    <property type="match status" value="1"/>
</dbReference>
<name>A0A1T4U7D1_9BACT</name>
<dbReference type="InterPro" id="IPR042099">
    <property type="entry name" value="ANL_N_sf"/>
</dbReference>
<dbReference type="PANTHER" id="PTHR45527:SF1">
    <property type="entry name" value="FATTY ACID SYNTHASE"/>
    <property type="match status" value="1"/>
</dbReference>
<dbReference type="Pfam" id="PF00550">
    <property type="entry name" value="PP-binding"/>
    <property type="match status" value="3"/>
</dbReference>
<dbReference type="NCBIfam" id="NF003417">
    <property type="entry name" value="PRK04813.1"/>
    <property type="match status" value="3"/>
</dbReference>
<dbReference type="Gene3D" id="1.10.1200.10">
    <property type="entry name" value="ACP-like"/>
    <property type="match status" value="3"/>
</dbReference>
<dbReference type="PROSITE" id="PS00455">
    <property type="entry name" value="AMP_BINDING"/>
    <property type="match status" value="2"/>
</dbReference>
<dbReference type="InterPro" id="IPR036736">
    <property type="entry name" value="ACP-like_sf"/>
</dbReference>
<dbReference type="OrthoDB" id="9778383at2"/>
<keyword evidence="7" id="KW-1185">Reference proteome</keyword>
<dbReference type="PANTHER" id="PTHR45527">
    <property type="entry name" value="NONRIBOSOMAL PEPTIDE SYNTHETASE"/>
    <property type="match status" value="1"/>
</dbReference>
<dbReference type="Gene3D" id="3.30.300.30">
    <property type="match status" value="3"/>
</dbReference>
<dbReference type="GO" id="GO:0043041">
    <property type="term" value="P:amino acid activation for nonribosomal peptide biosynthetic process"/>
    <property type="evidence" value="ECO:0007669"/>
    <property type="project" value="TreeGrafter"/>
</dbReference>
<dbReference type="SMART" id="SM00823">
    <property type="entry name" value="PKS_PP"/>
    <property type="match status" value="3"/>
</dbReference>
<dbReference type="InterPro" id="IPR010071">
    <property type="entry name" value="AA_adenyl_dom"/>
</dbReference>
<proteinExistence type="inferred from homology"/>
<evidence type="ECO:0000256" key="2">
    <source>
        <dbReference type="ARBA" id="ARBA00006432"/>
    </source>
</evidence>
<evidence type="ECO:0000313" key="6">
    <source>
        <dbReference type="EMBL" id="SKA48546.1"/>
    </source>
</evidence>
<dbReference type="SUPFAM" id="SSF52777">
    <property type="entry name" value="CoA-dependent acyltransferases"/>
    <property type="match status" value="6"/>
</dbReference>
<evidence type="ECO:0000259" key="5">
    <source>
        <dbReference type="PROSITE" id="PS50075"/>
    </source>
</evidence>
<dbReference type="CDD" id="cd19531">
    <property type="entry name" value="LCL_NRPS-like"/>
    <property type="match status" value="3"/>
</dbReference>
<dbReference type="SUPFAM" id="SSF56801">
    <property type="entry name" value="Acetyl-CoA synthetase-like"/>
    <property type="match status" value="3"/>
</dbReference>
<organism evidence="6 7">
    <name type="scientific">Chitinophaga eiseniae</name>
    <dbReference type="NCBI Taxonomy" id="634771"/>
    <lineage>
        <taxon>Bacteria</taxon>
        <taxon>Pseudomonadati</taxon>
        <taxon>Bacteroidota</taxon>
        <taxon>Chitinophagia</taxon>
        <taxon>Chitinophagales</taxon>
        <taxon>Chitinophagaceae</taxon>
        <taxon>Chitinophaga</taxon>
    </lineage>
</organism>
<dbReference type="CDD" id="cd05930">
    <property type="entry name" value="A_NRPS"/>
    <property type="match status" value="1"/>
</dbReference>
<dbReference type="Pfam" id="PF00668">
    <property type="entry name" value="Condensation"/>
    <property type="match status" value="3"/>
</dbReference>